<dbReference type="Gene3D" id="3.30.9.10">
    <property type="entry name" value="D-Amino Acid Oxidase, subunit A, domain 2"/>
    <property type="match status" value="1"/>
</dbReference>
<dbReference type="PANTHER" id="PTHR43104:SF2">
    <property type="entry name" value="L-2-HYDROXYGLUTARATE DEHYDROGENASE, MITOCHONDRIAL"/>
    <property type="match status" value="1"/>
</dbReference>
<protein>
    <recommendedName>
        <fullName evidence="9">Probable malate:quinone oxidoreductase</fullName>
        <ecNumber evidence="9">1.1.5.4</ecNumber>
    </recommendedName>
    <alternativeName>
        <fullName evidence="9">MQO</fullName>
    </alternativeName>
    <alternativeName>
        <fullName evidence="9">Malate dehydrogenase [quinone]</fullName>
    </alternativeName>
</protein>
<dbReference type="GO" id="GO:0047545">
    <property type="term" value="F:(S)-2-hydroxyglutarate dehydrogenase activity"/>
    <property type="evidence" value="ECO:0007669"/>
    <property type="project" value="TreeGrafter"/>
</dbReference>
<keyword evidence="7 9" id="KW-0274">FAD</keyword>
<evidence type="ECO:0000256" key="7">
    <source>
        <dbReference type="ARBA" id="ARBA00022827"/>
    </source>
</evidence>
<dbReference type="HAMAP" id="MF_00212">
    <property type="entry name" value="MQO"/>
    <property type="match status" value="1"/>
</dbReference>
<evidence type="ECO:0000256" key="5">
    <source>
        <dbReference type="ARBA" id="ARBA00022532"/>
    </source>
</evidence>
<dbReference type="UniPathway" id="UPA00223">
    <property type="reaction ID" value="UER01008"/>
</dbReference>
<dbReference type="NCBIfam" id="NF003603">
    <property type="entry name" value="PRK05257.1-1"/>
    <property type="match status" value="1"/>
</dbReference>
<dbReference type="EC" id="1.1.5.4" evidence="9"/>
<comment type="pathway">
    <text evidence="3 9">Carbohydrate metabolism; tricarboxylic acid cycle; oxaloacetate from (S)-malate (quinone route): step 1/1.</text>
</comment>
<dbReference type="Pfam" id="PF06039">
    <property type="entry name" value="Mqo"/>
    <property type="match status" value="1"/>
</dbReference>
<comment type="cofactor">
    <cofactor evidence="2 9">
        <name>FAD</name>
        <dbReference type="ChEBI" id="CHEBI:57692"/>
    </cofactor>
</comment>
<evidence type="ECO:0000256" key="9">
    <source>
        <dbReference type="HAMAP-Rule" id="MF_00212"/>
    </source>
</evidence>
<reference evidence="10 11" key="1">
    <citation type="submission" date="2016-10" db="EMBL/GenBank/DDBJ databases">
        <authorList>
            <person name="de Groot N.N."/>
        </authorList>
    </citation>
    <scope>NUCLEOTIDE SEQUENCE [LARGE SCALE GENOMIC DNA]</scope>
    <source>
        <strain evidence="10 11">CGMCC 1.12333</strain>
    </source>
</reference>
<evidence type="ECO:0000256" key="1">
    <source>
        <dbReference type="ARBA" id="ARBA00001139"/>
    </source>
</evidence>
<dbReference type="InterPro" id="IPR036188">
    <property type="entry name" value="FAD/NAD-bd_sf"/>
</dbReference>
<evidence type="ECO:0000256" key="2">
    <source>
        <dbReference type="ARBA" id="ARBA00001974"/>
    </source>
</evidence>
<comment type="catalytic activity">
    <reaction evidence="1 9">
        <text>(S)-malate + a quinone = a quinol + oxaloacetate</text>
        <dbReference type="Rhea" id="RHEA:46012"/>
        <dbReference type="ChEBI" id="CHEBI:15589"/>
        <dbReference type="ChEBI" id="CHEBI:16452"/>
        <dbReference type="ChEBI" id="CHEBI:24646"/>
        <dbReference type="ChEBI" id="CHEBI:132124"/>
        <dbReference type="EC" id="1.1.5.4"/>
    </reaction>
</comment>
<dbReference type="PANTHER" id="PTHR43104">
    <property type="entry name" value="L-2-HYDROXYGLUTARATE DEHYDROGENASE, MITOCHONDRIAL"/>
    <property type="match status" value="1"/>
</dbReference>
<evidence type="ECO:0000313" key="11">
    <source>
        <dbReference type="Proteomes" id="UP000199138"/>
    </source>
</evidence>
<dbReference type="NCBIfam" id="NF003606">
    <property type="entry name" value="PRK05257.2-1"/>
    <property type="match status" value="1"/>
</dbReference>
<dbReference type="EMBL" id="FPBK01000001">
    <property type="protein sequence ID" value="SFU27100.1"/>
    <property type="molecule type" value="Genomic_DNA"/>
</dbReference>
<comment type="similarity">
    <text evidence="4 9">Belongs to the MQO family.</text>
</comment>
<dbReference type="NCBIfam" id="TIGR01320">
    <property type="entry name" value="mal_quin_oxido"/>
    <property type="match status" value="1"/>
</dbReference>
<evidence type="ECO:0000256" key="3">
    <source>
        <dbReference type="ARBA" id="ARBA00005012"/>
    </source>
</evidence>
<keyword evidence="8 9" id="KW-0560">Oxidoreductase</keyword>
<proteinExistence type="inferred from homology"/>
<keyword evidence="11" id="KW-1185">Reference proteome</keyword>
<accession>A0A1I7ET54</accession>
<dbReference type="NCBIfam" id="NF009875">
    <property type="entry name" value="PRK13339.1"/>
    <property type="match status" value="1"/>
</dbReference>
<evidence type="ECO:0000256" key="8">
    <source>
        <dbReference type="ARBA" id="ARBA00023002"/>
    </source>
</evidence>
<name>A0A1I7ET54_9FLAO</name>
<dbReference type="SUPFAM" id="SSF51905">
    <property type="entry name" value="FAD/NAD(P)-binding domain"/>
    <property type="match status" value="1"/>
</dbReference>
<dbReference type="NCBIfam" id="NF003611">
    <property type="entry name" value="PRK05257.3-2"/>
    <property type="match status" value="1"/>
</dbReference>
<dbReference type="OrthoDB" id="9763983at2"/>
<evidence type="ECO:0000256" key="4">
    <source>
        <dbReference type="ARBA" id="ARBA00006389"/>
    </source>
</evidence>
<dbReference type="RefSeq" id="WP_093021352.1">
    <property type="nucleotide sequence ID" value="NZ_FPBK01000001.1"/>
</dbReference>
<evidence type="ECO:0000313" key="10">
    <source>
        <dbReference type="EMBL" id="SFU27100.1"/>
    </source>
</evidence>
<gene>
    <name evidence="9" type="primary">mqo</name>
    <name evidence="10" type="ORF">SAMN05216480_10167</name>
</gene>
<keyword evidence="6 9" id="KW-0285">Flavoprotein</keyword>
<dbReference type="InterPro" id="IPR006231">
    <property type="entry name" value="MQO"/>
</dbReference>
<dbReference type="STRING" id="1224947.SAMN05216480_10167"/>
<organism evidence="10 11">
    <name type="scientific">Pustulibacterium marinum</name>
    <dbReference type="NCBI Taxonomy" id="1224947"/>
    <lineage>
        <taxon>Bacteria</taxon>
        <taxon>Pseudomonadati</taxon>
        <taxon>Bacteroidota</taxon>
        <taxon>Flavobacteriia</taxon>
        <taxon>Flavobacteriales</taxon>
        <taxon>Flavobacteriaceae</taxon>
        <taxon>Pustulibacterium</taxon>
    </lineage>
</organism>
<evidence type="ECO:0000256" key="6">
    <source>
        <dbReference type="ARBA" id="ARBA00022630"/>
    </source>
</evidence>
<dbReference type="GO" id="GO:0006099">
    <property type="term" value="P:tricarboxylic acid cycle"/>
    <property type="evidence" value="ECO:0007669"/>
    <property type="project" value="UniProtKB-UniRule"/>
</dbReference>
<dbReference type="Proteomes" id="UP000199138">
    <property type="component" value="Unassembled WGS sequence"/>
</dbReference>
<keyword evidence="5 9" id="KW-0816">Tricarboxylic acid cycle</keyword>
<dbReference type="NCBIfam" id="NF003605">
    <property type="entry name" value="PRK05257.1-4"/>
    <property type="match status" value="1"/>
</dbReference>
<dbReference type="GO" id="GO:0008924">
    <property type="term" value="F:L-malate dehydrogenase (quinone) activity"/>
    <property type="evidence" value="ECO:0007669"/>
    <property type="project" value="UniProtKB-UniRule"/>
</dbReference>
<dbReference type="Gene3D" id="3.50.50.60">
    <property type="entry name" value="FAD/NAD(P)-binding domain"/>
    <property type="match status" value="1"/>
</dbReference>
<dbReference type="AlphaFoldDB" id="A0A1I7ET54"/>
<sequence length="506" mass="56433">MSTENVADTKQVVLIGAGIMSATLATLLKKLNPGISISIFEKLDVISGESSNATNNAGTGHSGFCELNYTPQKEDGSVDISKAINVAKSFELSREFWSFLVKEKTIINPQEFIQAVPHMSFVWGEENIDFLKKRWELLKEHPLFKGMEFSDDWDEIASWIPLMMENRSKEEKVAVTKMPAGTDVNFGELTRKMLLGLFYEKEIDLHMAHEVKDIHRNSNGKWEVKVKNLTTKKKSIVEADFVFVGAGGRALNLLEKSKIEEIKGFGGFPVSGEWLVCNNEEVIKNHHAKVYGKAKVGAPPMSVPHLDTRLINGKPSLLFGPFAGFSTKFLKNGSYWDFFDSMKKDNIGPMLSAGAQNIPLTRYLIEQVRQDKKDKIESLREYFPNAKSEDWDQKTAGQRVQVIKKSGRGGILQFGTEVVSCKDGSLAGLLGASPGASTAVAIMIDLLQQCFPEKFESEWKAKIQEMIPSYGKENLDEAYYNESRNKTAQALGLSAISEDENIPVLR</sequence>